<keyword evidence="4" id="KW-0410">Iron transport</keyword>
<accession>A0A0P7Z944</accession>
<feature type="domain" description="Fe/B12 periplasmic-binding" evidence="7">
    <location>
        <begin position="48"/>
        <end position="315"/>
    </location>
</feature>
<gene>
    <name evidence="8" type="ORF">HLUCCX14_09710</name>
</gene>
<evidence type="ECO:0000313" key="9">
    <source>
        <dbReference type="Proteomes" id="UP000050416"/>
    </source>
</evidence>
<organism evidence="8 9">
    <name type="scientific">Marinobacter excellens HL-55</name>
    <dbReference type="NCBI Taxonomy" id="1305731"/>
    <lineage>
        <taxon>Bacteria</taxon>
        <taxon>Pseudomonadati</taxon>
        <taxon>Pseudomonadota</taxon>
        <taxon>Gammaproteobacteria</taxon>
        <taxon>Pseudomonadales</taxon>
        <taxon>Marinobacteraceae</taxon>
        <taxon>Marinobacter</taxon>
    </lineage>
</organism>
<dbReference type="GO" id="GO:1901678">
    <property type="term" value="P:iron coordination entity transport"/>
    <property type="evidence" value="ECO:0007669"/>
    <property type="project" value="UniProtKB-ARBA"/>
</dbReference>
<evidence type="ECO:0000256" key="2">
    <source>
        <dbReference type="ARBA" id="ARBA00008814"/>
    </source>
</evidence>
<dbReference type="InterPro" id="IPR002491">
    <property type="entry name" value="ABC_transptr_periplasmic_BD"/>
</dbReference>
<dbReference type="EMBL" id="LJZQ01000013">
    <property type="protein sequence ID" value="KPQ28582.1"/>
    <property type="molecule type" value="Genomic_DNA"/>
</dbReference>
<reference evidence="8 9" key="1">
    <citation type="submission" date="2015-09" db="EMBL/GenBank/DDBJ databases">
        <title>Identification and resolution of microdiversity through metagenomic sequencing of parallel consortia.</title>
        <authorList>
            <person name="Nelson W.C."/>
            <person name="Romine M.F."/>
            <person name="Lindemann S.R."/>
        </authorList>
    </citation>
    <scope>NUCLEOTIDE SEQUENCE [LARGE SCALE GENOMIC DNA]</scope>
    <source>
        <strain evidence="8">HL-55</strain>
    </source>
</reference>
<evidence type="ECO:0000259" key="7">
    <source>
        <dbReference type="PROSITE" id="PS50983"/>
    </source>
</evidence>
<dbReference type="Gene3D" id="3.40.50.1980">
    <property type="entry name" value="Nitrogenase molybdenum iron protein domain"/>
    <property type="match status" value="2"/>
</dbReference>
<dbReference type="Pfam" id="PF01497">
    <property type="entry name" value="Peripla_BP_2"/>
    <property type="match status" value="1"/>
</dbReference>
<comment type="caution">
    <text evidence="8">The sequence shown here is derived from an EMBL/GenBank/DDBJ whole genome shotgun (WGS) entry which is preliminary data.</text>
</comment>
<dbReference type="PROSITE" id="PS50983">
    <property type="entry name" value="FE_B12_PBP"/>
    <property type="match status" value="1"/>
</dbReference>
<feature type="signal peptide" evidence="6">
    <location>
        <begin position="1"/>
        <end position="28"/>
    </location>
</feature>
<sequence>MSQHKPIKRFFTAAAALLGAMALGQACAATHSVDTAYGTVTINSEPQRVVTLYEGALDSALAVGANAIGAVITRGGNDVAEYIKPLAGDIAIVGAPAETNIEAVIAARPDIILAPAQTNQQQYQLLSRIAPVVVSNVPLFQADSWEQETRLFGRALGRDEAAETVIEDVKARIAEVAALVEKTVPEDQRDATLVRWMPQGPLVMAEGLFSVTLLQAVGFQVTDNGLVGDSRPHSQPLSLENLVRMDQNWVFLATLNADGQQALEAARQTPAFNRLKANGQDRVVAVNGQLWTSATGPLAANAILDDIETALAKLAP</sequence>
<dbReference type="STRING" id="1305731.GCA_000934705_03675"/>
<dbReference type="PROSITE" id="PS51257">
    <property type="entry name" value="PROKAR_LIPOPROTEIN"/>
    <property type="match status" value="1"/>
</dbReference>
<evidence type="ECO:0000256" key="6">
    <source>
        <dbReference type="SAM" id="SignalP"/>
    </source>
</evidence>
<comment type="subcellular location">
    <subcellularLocation>
        <location evidence="1">Cell envelope</location>
    </subcellularLocation>
</comment>
<protein>
    <submittedName>
        <fullName evidence="8">Iron complex transport system substrate-binding protein</fullName>
    </submittedName>
</protein>
<name>A0A0P7Z944_9GAMM</name>
<dbReference type="PANTHER" id="PTHR30532:SF1">
    <property type="entry name" value="IRON(3+)-HYDROXAMATE-BINDING PROTEIN FHUD"/>
    <property type="match status" value="1"/>
</dbReference>
<keyword evidence="4" id="KW-0406">Ion transport</keyword>
<dbReference type="PANTHER" id="PTHR30532">
    <property type="entry name" value="IRON III DICITRATE-BINDING PERIPLASMIC PROTEIN"/>
    <property type="match status" value="1"/>
</dbReference>
<keyword evidence="4" id="KW-0408">Iron</keyword>
<dbReference type="InterPro" id="IPR051313">
    <property type="entry name" value="Bact_iron-sidero_bind"/>
</dbReference>
<feature type="chain" id="PRO_5006147009" evidence="6">
    <location>
        <begin position="29"/>
        <end position="316"/>
    </location>
</feature>
<dbReference type="GO" id="GO:0030288">
    <property type="term" value="C:outer membrane-bounded periplasmic space"/>
    <property type="evidence" value="ECO:0007669"/>
    <property type="project" value="TreeGrafter"/>
</dbReference>
<evidence type="ECO:0000313" key="8">
    <source>
        <dbReference type="EMBL" id="KPQ28582.1"/>
    </source>
</evidence>
<proteinExistence type="inferred from homology"/>
<dbReference type="SUPFAM" id="SSF53807">
    <property type="entry name" value="Helical backbone' metal receptor"/>
    <property type="match status" value="1"/>
</dbReference>
<dbReference type="AlphaFoldDB" id="A0A0P7Z944"/>
<keyword evidence="5 6" id="KW-0732">Signal</keyword>
<comment type="similarity">
    <text evidence="2">Belongs to the bacterial solute-binding protein 8 family.</text>
</comment>
<evidence type="ECO:0000256" key="1">
    <source>
        <dbReference type="ARBA" id="ARBA00004196"/>
    </source>
</evidence>
<evidence type="ECO:0000256" key="3">
    <source>
        <dbReference type="ARBA" id="ARBA00022448"/>
    </source>
</evidence>
<dbReference type="Proteomes" id="UP000050416">
    <property type="component" value="Unassembled WGS sequence"/>
</dbReference>
<evidence type="ECO:0000256" key="5">
    <source>
        <dbReference type="ARBA" id="ARBA00022729"/>
    </source>
</evidence>
<dbReference type="PATRIC" id="fig|1305731.5.peg.392"/>
<evidence type="ECO:0000256" key="4">
    <source>
        <dbReference type="ARBA" id="ARBA00022496"/>
    </source>
</evidence>
<keyword evidence="3" id="KW-0813">Transport</keyword>